<dbReference type="InterPro" id="IPR014710">
    <property type="entry name" value="RmlC-like_jellyroll"/>
</dbReference>
<organism evidence="2 3">
    <name type="scientific">Mucilaginibacter terrenus</name>
    <dbReference type="NCBI Taxonomy" id="2482727"/>
    <lineage>
        <taxon>Bacteria</taxon>
        <taxon>Pseudomonadati</taxon>
        <taxon>Bacteroidota</taxon>
        <taxon>Sphingobacteriia</taxon>
        <taxon>Sphingobacteriales</taxon>
        <taxon>Sphingobacteriaceae</taxon>
        <taxon>Mucilaginibacter</taxon>
    </lineage>
</organism>
<reference evidence="2 3" key="1">
    <citation type="submission" date="2018-08" db="EMBL/GenBank/DDBJ databases">
        <title>Mucilaginibacter terrae sp. nov., isolated from manganese diggings.</title>
        <authorList>
            <person name="Huang Y."/>
            <person name="Zhou Z."/>
        </authorList>
    </citation>
    <scope>NUCLEOTIDE SEQUENCE [LARGE SCALE GENOMIC DNA]</scope>
    <source>
        <strain evidence="2 3">ZH6</strain>
    </source>
</reference>
<feature type="domain" description="Quercetin 2,3-dioxygenase C-terminal cupin" evidence="1">
    <location>
        <begin position="146"/>
        <end position="231"/>
    </location>
</feature>
<dbReference type="OrthoDB" id="789388at2"/>
<dbReference type="EMBL" id="QWDE01000001">
    <property type="protein sequence ID" value="RFZ85128.1"/>
    <property type="molecule type" value="Genomic_DNA"/>
</dbReference>
<gene>
    <name evidence="2" type="ORF">DYU05_05875</name>
</gene>
<evidence type="ECO:0000313" key="2">
    <source>
        <dbReference type="EMBL" id="RFZ85128.1"/>
    </source>
</evidence>
<dbReference type="Gene3D" id="2.60.120.10">
    <property type="entry name" value="Jelly Rolls"/>
    <property type="match status" value="2"/>
</dbReference>
<evidence type="ECO:0000313" key="3">
    <source>
        <dbReference type="Proteomes" id="UP000260823"/>
    </source>
</evidence>
<dbReference type="InterPro" id="IPR041602">
    <property type="entry name" value="Quercetinase_C"/>
</dbReference>
<dbReference type="SUPFAM" id="SSF51182">
    <property type="entry name" value="RmlC-like cupins"/>
    <property type="match status" value="1"/>
</dbReference>
<accession>A0A3E2NVT7</accession>
<dbReference type="Proteomes" id="UP000260823">
    <property type="component" value="Unassembled WGS sequence"/>
</dbReference>
<protein>
    <recommendedName>
        <fullName evidence="1">Quercetin 2,3-dioxygenase C-terminal cupin domain-containing protein</fullName>
    </recommendedName>
</protein>
<comment type="caution">
    <text evidence="2">The sequence shown here is derived from an EMBL/GenBank/DDBJ whole genome shotgun (WGS) entry which is preliminary data.</text>
</comment>
<dbReference type="AlphaFoldDB" id="A0A3E2NVT7"/>
<sequence length="237" mass="26905">MKYVAEQDRKFTDMGGVKIYHAIFPIQLSPTDDTTWGPVIRFDNKVLLPGRQEVQHFIGKPIQILRIAINGSVDYFDSWGYRTILGEQDALLINSGKDILSAVIQNNDDQADTELLEIWLLSNADEKTYQFHSGPVSREKGKFYTLISAGDDSDNHQLQQKIAIRIGTFNTGLTETIRDIAEGHRIILFVFNGEVIANGQQLKYRDTAIFSGEASITMEFKKDTNLFLMDLRKQTIE</sequence>
<dbReference type="InterPro" id="IPR011051">
    <property type="entry name" value="RmlC_Cupin_sf"/>
</dbReference>
<name>A0A3E2NVT7_9SPHI</name>
<dbReference type="Pfam" id="PF17954">
    <property type="entry name" value="Pirin_C_2"/>
    <property type="match status" value="1"/>
</dbReference>
<dbReference type="RefSeq" id="WP_117382029.1">
    <property type="nucleotide sequence ID" value="NZ_QWDE01000001.1"/>
</dbReference>
<evidence type="ECO:0000259" key="1">
    <source>
        <dbReference type="Pfam" id="PF17954"/>
    </source>
</evidence>
<keyword evidence="3" id="KW-1185">Reference proteome</keyword>
<proteinExistence type="predicted"/>